<feature type="region of interest" description="Disordered" evidence="1">
    <location>
        <begin position="1"/>
        <end position="130"/>
    </location>
</feature>
<proteinExistence type="predicted"/>
<feature type="non-terminal residue" evidence="2">
    <location>
        <position position="1"/>
    </location>
</feature>
<accession>A0A6J4T8H0</accession>
<organism evidence="2">
    <name type="scientific">uncultured Solirubrobacteraceae bacterium</name>
    <dbReference type="NCBI Taxonomy" id="1162706"/>
    <lineage>
        <taxon>Bacteria</taxon>
        <taxon>Bacillati</taxon>
        <taxon>Actinomycetota</taxon>
        <taxon>Thermoleophilia</taxon>
        <taxon>Solirubrobacterales</taxon>
        <taxon>Solirubrobacteraceae</taxon>
        <taxon>environmental samples</taxon>
    </lineage>
</organism>
<feature type="non-terminal residue" evidence="2">
    <location>
        <position position="130"/>
    </location>
</feature>
<feature type="compositionally biased region" description="Basic and acidic residues" evidence="1">
    <location>
        <begin position="91"/>
        <end position="102"/>
    </location>
</feature>
<protein>
    <submittedName>
        <fullName evidence="2">Uncharacterized protein</fullName>
    </submittedName>
</protein>
<dbReference type="EMBL" id="CADCVO010000499">
    <property type="protein sequence ID" value="CAA9516011.1"/>
    <property type="molecule type" value="Genomic_DNA"/>
</dbReference>
<feature type="compositionally biased region" description="Basic and acidic residues" evidence="1">
    <location>
        <begin position="47"/>
        <end position="56"/>
    </location>
</feature>
<sequence>GAARAGTGAAGAPDHARQVPDRPLRRGLGGLQPDPHRRGARPGRRPARPDPARPVDHGPGGARPDGGRGRTGGPALPGGPVPRHGPPGVRGRGDEHRALRGGRDRHRGGRGGAGRQGDRAQRQGGAGHGL</sequence>
<feature type="compositionally biased region" description="Basic and acidic residues" evidence="1">
    <location>
        <begin position="14"/>
        <end position="24"/>
    </location>
</feature>
<feature type="compositionally biased region" description="Low complexity" evidence="1">
    <location>
        <begin position="1"/>
        <end position="12"/>
    </location>
</feature>
<reference evidence="2" key="1">
    <citation type="submission" date="2020-02" db="EMBL/GenBank/DDBJ databases">
        <authorList>
            <person name="Meier V. D."/>
        </authorList>
    </citation>
    <scope>NUCLEOTIDE SEQUENCE</scope>
    <source>
        <strain evidence="2">AVDCRST_MAG13</strain>
    </source>
</reference>
<evidence type="ECO:0000256" key="1">
    <source>
        <dbReference type="SAM" id="MobiDB-lite"/>
    </source>
</evidence>
<feature type="compositionally biased region" description="Gly residues" evidence="1">
    <location>
        <begin position="58"/>
        <end position="76"/>
    </location>
</feature>
<name>A0A6J4T8H0_9ACTN</name>
<evidence type="ECO:0000313" key="2">
    <source>
        <dbReference type="EMBL" id="CAA9516011.1"/>
    </source>
</evidence>
<gene>
    <name evidence="2" type="ORF">AVDCRST_MAG13-3077</name>
</gene>
<dbReference type="AlphaFoldDB" id="A0A6J4T8H0"/>